<dbReference type="AlphaFoldDB" id="A0A0E9LY29"/>
<dbReference type="STRING" id="1236989.JCM15548_12737"/>
<sequence length="60" mass="6838">MTGRENIYMNGTIMGMRRWEITRKLDEIVEFAGVAKYLDTPTKRYSSGMTVRLASPSPPI</sequence>
<evidence type="ECO:0000313" key="1">
    <source>
        <dbReference type="EMBL" id="GAO30467.1"/>
    </source>
</evidence>
<organism evidence="1 2">
    <name type="scientific">Geofilum rubicundum JCM 15548</name>
    <dbReference type="NCBI Taxonomy" id="1236989"/>
    <lineage>
        <taxon>Bacteria</taxon>
        <taxon>Pseudomonadati</taxon>
        <taxon>Bacteroidota</taxon>
        <taxon>Bacteroidia</taxon>
        <taxon>Marinilabiliales</taxon>
        <taxon>Marinilabiliaceae</taxon>
        <taxon>Geofilum</taxon>
    </lineage>
</organism>
<accession>A0A0E9LY29</accession>
<dbReference type="EMBL" id="BAZW01000023">
    <property type="protein sequence ID" value="GAO30467.1"/>
    <property type="molecule type" value="Genomic_DNA"/>
</dbReference>
<name>A0A0E9LY29_9BACT</name>
<gene>
    <name evidence="1" type="ORF">JCM15548_12737</name>
</gene>
<comment type="caution">
    <text evidence="1">The sequence shown here is derived from an EMBL/GenBank/DDBJ whole genome shotgun (WGS) entry which is preliminary data.</text>
</comment>
<keyword evidence="1" id="KW-0547">Nucleotide-binding</keyword>
<dbReference type="PANTHER" id="PTHR46743:SF2">
    <property type="entry name" value="TEICHOIC ACIDS EXPORT ATP-BINDING PROTEIN TAGH"/>
    <property type="match status" value="1"/>
</dbReference>
<keyword evidence="1" id="KW-0067">ATP-binding</keyword>
<dbReference type="PANTHER" id="PTHR46743">
    <property type="entry name" value="TEICHOIC ACIDS EXPORT ATP-BINDING PROTEIN TAGH"/>
    <property type="match status" value="1"/>
</dbReference>
<evidence type="ECO:0000313" key="2">
    <source>
        <dbReference type="Proteomes" id="UP000032900"/>
    </source>
</evidence>
<dbReference type="Proteomes" id="UP000032900">
    <property type="component" value="Unassembled WGS sequence"/>
</dbReference>
<dbReference type="GO" id="GO:0005524">
    <property type="term" value="F:ATP binding"/>
    <property type="evidence" value="ECO:0007669"/>
    <property type="project" value="UniProtKB-KW"/>
</dbReference>
<dbReference type="InterPro" id="IPR050683">
    <property type="entry name" value="Bact_Polysacc_Export_ATP-bd"/>
</dbReference>
<reference evidence="1 2" key="1">
    <citation type="journal article" date="2015" name="Microbes Environ.">
        <title>Distribution and evolution of nitrogen fixation genes in the phylum bacteroidetes.</title>
        <authorList>
            <person name="Inoue J."/>
            <person name="Oshima K."/>
            <person name="Suda W."/>
            <person name="Sakamoto M."/>
            <person name="Iino T."/>
            <person name="Noda S."/>
            <person name="Hongoh Y."/>
            <person name="Hattori M."/>
            <person name="Ohkuma M."/>
        </authorList>
    </citation>
    <scope>NUCLEOTIDE SEQUENCE [LARGE SCALE GENOMIC DNA]</scope>
    <source>
        <strain evidence="1">JCM 15548</strain>
    </source>
</reference>
<keyword evidence="2" id="KW-1185">Reference proteome</keyword>
<dbReference type="RefSeq" id="WP_227625729.1">
    <property type="nucleotide sequence ID" value="NZ_BAZW01000023.1"/>
</dbReference>
<proteinExistence type="predicted"/>
<protein>
    <submittedName>
        <fullName evidence="1">Polysaccharide ABC transporter, ATP-binding protein</fullName>
    </submittedName>
</protein>